<feature type="region of interest" description="Disordered" evidence="1">
    <location>
        <begin position="73"/>
        <end position="96"/>
    </location>
</feature>
<sequence>MVALPPYKIIDGYCNYWTKNWYKCDPAPTCPRCGKAGVCVSIERTCTEERCEPVGNMAQAVSTDEAINVGPRFRAPPAEPRTQRAQIARAAEASRN</sequence>
<dbReference type="EMBL" id="JAIWYP010000009">
    <property type="protein sequence ID" value="KAH3776233.1"/>
    <property type="molecule type" value="Genomic_DNA"/>
</dbReference>
<comment type="caution">
    <text evidence="2">The sequence shown here is derived from an EMBL/GenBank/DDBJ whole genome shotgun (WGS) entry which is preliminary data.</text>
</comment>
<organism evidence="2 3">
    <name type="scientific">Dreissena polymorpha</name>
    <name type="common">Zebra mussel</name>
    <name type="synonym">Mytilus polymorpha</name>
    <dbReference type="NCBI Taxonomy" id="45954"/>
    <lineage>
        <taxon>Eukaryota</taxon>
        <taxon>Metazoa</taxon>
        <taxon>Spiralia</taxon>
        <taxon>Lophotrochozoa</taxon>
        <taxon>Mollusca</taxon>
        <taxon>Bivalvia</taxon>
        <taxon>Autobranchia</taxon>
        <taxon>Heteroconchia</taxon>
        <taxon>Euheterodonta</taxon>
        <taxon>Imparidentia</taxon>
        <taxon>Neoheterodontei</taxon>
        <taxon>Myida</taxon>
        <taxon>Dreissenoidea</taxon>
        <taxon>Dreissenidae</taxon>
        <taxon>Dreissena</taxon>
    </lineage>
</organism>
<dbReference type="Proteomes" id="UP000828390">
    <property type="component" value="Unassembled WGS sequence"/>
</dbReference>
<evidence type="ECO:0000256" key="1">
    <source>
        <dbReference type="SAM" id="MobiDB-lite"/>
    </source>
</evidence>
<protein>
    <submittedName>
        <fullName evidence="2">Uncharacterized protein</fullName>
    </submittedName>
</protein>
<dbReference type="AlphaFoldDB" id="A0A9D4EBE4"/>
<accession>A0A9D4EBE4</accession>
<reference evidence="2" key="2">
    <citation type="submission" date="2020-11" db="EMBL/GenBank/DDBJ databases">
        <authorList>
            <person name="McCartney M.A."/>
            <person name="Auch B."/>
            <person name="Kono T."/>
            <person name="Mallez S."/>
            <person name="Becker A."/>
            <person name="Gohl D.M."/>
            <person name="Silverstein K.A.T."/>
            <person name="Koren S."/>
            <person name="Bechman K.B."/>
            <person name="Herman A."/>
            <person name="Abrahante J.E."/>
            <person name="Garbe J."/>
        </authorList>
    </citation>
    <scope>NUCLEOTIDE SEQUENCE</scope>
    <source>
        <strain evidence="2">Duluth1</strain>
        <tissue evidence="2">Whole animal</tissue>
    </source>
</reference>
<evidence type="ECO:0000313" key="3">
    <source>
        <dbReference type="Proteomes" id="UP000828390"/>
    </source>
</evidence>
<reference evidence="2" key="1">
    <citation type="journal article" date="2019" name="bioRxiv">
        <title>The Genome of the Zebra Mussel, Dreissena polymorpha: A Resource for Invasive Species Research.</title>
        <authorList>
            <person name="McCartney M.A."/>
            <person name="Auch B."/>
            <person name="Kono T."/>
            <person name="Mallez S."/>
            <person name="Zhang Y."/>
            <person name="Obille A."/>
            <person name="Becker A."/>
            <person name="Abrahante J.E."/>
            <person name="Garbe J."/>
            <person name="Badalamenti J.P."/>
            <person name="Herman A."/>
            <person name="Mangelson H."/>
            <person name="Liachko I."/>
            <person name="Sullivan S."/>
            <person name="Sone E.D."/>
            <person name="Koren S."/>
            <person name="Silverstein K.A.T."/>
            <person name="Beckman K.B."/>
            <person name="Gohl D.M."/>
        </authorList>
    </citation>
    <scope>NUCLEOTIDE SEQUENCE</scope>
    <source>
        <strain evidence="2">Duluth1</strain>
        <tissue evidence="2">Whole animal</tissue>
    </source>
</reference>
<evidence type="ECO:0000313" key="2">
    <source>
        <dbReference type="EMBL" id="KAH3776233.1"/>
    </source>
</evidence>
<name>A0A9D4EBE4_DREPO</name>
<gene>
    <name evidence="2" type="ORF">DPMN_177653</name>
</gene>
<keyword evidence="3" id="KW-1185">Reference proteome</keyword>
<proteinExistence type="predicted"/>